<comment type="caution">
    <text evidence="10">The sequence shown here is derived from an EMBL/GenBank/DDBJ whole genome shotgun (WGS) entry which is preliminary data.</text>
</comment>
<reference evidence="10 11" key="1">
    <citation type="journal article" date="2015" name="Genome Announc.">
        <title>Expanding the biotechnology potential of lactobacilli through comparative genomics of 213 strains and associated genera.</title>
        <authorList>
            <person name="Sun Z."/>
            <person name="Harris H.M."/>
            <person name="McCann A."/>
            <person name="Guo C."/>
            <person name="Argimon S."/>
            <person name="Zhang W."/>
            <person name="Yang X."/>
            <person name="Jeffery I.B."/>
            <person name="Cooney J.C."/>
            <person name="Kagawa T.F."/>
            <person name="Liu W."/>
            <person name="Song Y."/>
            <person name="Salvetti E."/>
            <person name="Wrobel A."/>
            <person name="Rasinkangas P."/>
            <person name="Parkhill J."/>
            <person name="Rea M.C."/>
            <person name="O'Sullivan O."/>
            <person name="Ritari J."/>
            <person name="Douillard F.P."/>
            <person name="Paul Ross R."/>
            <person name="Yang R."/>
            <person name="Briner A.E."/>
            <person name="Felis G.E."/>
            <person name="de Vos W.M."/>
            <person name="Barrangou R."/>
            <person name="Klaenhammer T.R."/>
            <person name="Caufield P.W."/>
            <person name="Cui Y."/>
            <person name="Zhang H."/>
            <person name="O'Toole P.W."/>
        </authorList>
    </citation>
    <scope>NUCLEOTIDE SEQUENCE [LARGE SCALE GENOMIC DNA]</scope>
    <source>
        <strain evidence="10 11">DSM 22408</strain>
    </source>
</reference>
<dbReference type="InterPro" id="IPR000089">
    <property type="entry name" value="Biotin_lipoyl"/>
</dbReference>
<dbReference type="PRINTS" id="PR01071">
    <property type="entry name" value="ACOABIOTINCC"/>
</dbReference>
<evidence type="ECO:0000256" key="3">
    <source>
        <dbReference type="ARBA" id="ARBA00022516"/>
    </source>
</evidence>
<dbReference type="PANTHER" id="PTHR45266">
    <property type="entry name" value="OXALOACETATE DECARBOXYLASE ALPHA CHAIN"/>
    <property type="match status" value="1"/>
</dbReference>
<dbReference type="InterPro" id="IPR001249">
    <property type="entry name" value="AcCoA_biotinCC"/>
</dbReference>
<dbReference type="InterPro" id="IPR001882">
    <property type="entry name" value="Biotin_BS"/>
</dbReference>
<keyword evidence="5 8" id="KW-0443">Lipid metabolism</keyword>
<evidence type="ECO:0000313" key="11">
    <source>
        <dbReference type="Proteomes" id="UP000051500"/>
    </source>
</evidence>
<keyword evidence="3 8" id="KW-0444">Lipid biosynthesis</keyword>
<comment type="pathway">
    <text evidence="1 8">Lipid metabolism; fatty acid biosynthesis.</text>
</comment>
<dbReference type="GO" id="GO:0009317">
    <property type="term" value="C:acetyl-CoA carboxylase complex"/>
    <property type="evidence" value="ECO:0007669"/>
    <property type="project" value="InterPro"/>
</dbReference>
<dbReference type="AlphaFoldDB" id="A0A0R2KIC9"/>
<keyword evidence="7 8" id="KW-0092">Biotin</keyword>
<feature type="domain" description="Lipoyl-binding" evidence="9">
    <location>
        <begin position="61"/>
        <end position="137"/>
    </location>
</feature>
<evidence type="ECO:0000256" key="1">
    <source>
        <dbReference type="ARBA" id="ARBA00005194"/>
    </source>
</evidence>
<evidence type="ECO:0000256" key="8">
    <source>
        <dbReference type="RuleBase" id="RU364072"/>
    </source>
</evidence>
<evidence type="ECO:0000256" key="5">
    <source>
        <dbReference type="ARBA" id="ARBA00023098"/>
    </source>
</evidence>
<dbReference type="InterPro" id="IPR011053">
    <property type="entry name" value="Single_hybrid_motif"/>
</dbReference>
<keyword evidence="6 8" id="KW-0275">Fatty acid biosynthesis</keyword>
<evidence type="ECO:0000313" key="10">
    <source>
        <dbReference type="EMBL" id="KRN89041.1"/>
    </source>
</evidence>
<dbReference type="UniPathway" id="UPA00094"/>
<dbReference type="EMBL" id="JQBZ01000025">
    <property type="protein sequence ID" value="KRN89041.1"/>
    <property type="molecule type" value="Genomic_DNA"/>
</dbReference>
<evidence type="ECO:0000259" key="9">
    <source>
        <dbReference type="PROSITE" id="PS50968"/>
    </source>
</evidence>
<dbReference type="PROSITE" id="PS50968">
    <property type="entry name" value="BIOTINYL_LIPOYL"/>
    <property type="match status" value="1"/>
</dbReference>
<dbReference type="GO" id="GO:0006633">
    <property type="term" value="P:fatty acid biosynthetic process"/>
    <property type="evidence" value="ECO:0007669"/>
    <property type="project" value="UniProtKB-UniPathway"/>
</dbReference>
<evidence type="ECO:0000256" key="7">
    <source>
        <dbReference type="ARBA" id="ARBA00023267"/>
    </source>
</evidence>
<evidence type="ECO:0000256" key="2">
    <source>
        <dbReference type="ARBA" id="ARBA00017562"/>
    </source>
</evidence>
<dbReference type="RefSeq" id="WP_027107442.1">
    <property type="nucleotide sequence ID" value="NZ_JQBZ01000025.1"/>
</dbReference>
<dbReference type="CDD" id="cd06850">
    <property type="entry name" value="biotinyl_domain"/>
    <property type="match status" value="1"/>
</dbReference>
<dbReference type="PROSITE" id="PS00188">
    <property type="entry name" value="BIOTIN"/>
    <property type="match status" value="1"/>
</dbReference>
<dbReference type="SUPFAM" id="SSF51230">
    <property type="entry name" value="Single hybrid motif"/>
    <property type="match status" value="1"/>
</dbReference>
<proteinExistence type="predicted"/>
<dbReference type="InterPro" id="IPR050709">
    <property type="entry name" value="Biotin_Carboxyl_Carrier/Decarb"/>
</dbReference>
<dbReference type="OrthoDB" id="9811735at2"/>
<dbReference type="STRING" id="1122146.IV53_GL001014"/>
<protein>
    <recommendedName>
        <fullName evidence="2 8">Biotin carboxyl carrier protein of acetyl-CoA carboxylase</fullName>
    </recommendedName>
</protein>
<dbReference type="PANTHER" id="PTHR45266:SF3">
    <property type="entry name" value="OXALOACETATE DECARBOXYLASE ALPHA CHAIN"/>
    <property type="match status" value="1"/>
</dbReference>
<dbReference type="Proteomes" id="UP000051500">
    <property type="component" value="Unassembled WGS sequence"/>
</dbReference>
<organism evidence="10 11">
    <name type="scientific">Ligilactobacillus ceti DSM 22408</name>
    <dbReference type="NCBI Taxonomy" id="1122146"/>
    <lineage>
        <taxon>Bacteria</taxon>
        <taxon>Bacillati</taxon>
        <taxon>Bacillota</taxon>
        <taxon>Bacilli</taxon>
        <taxon>Lactobacillales</taxon>
        <taxon>Lactobacillaceae</taxon>
        <taxon>Ligilactobacillus</taxon>
    </lineage>
</organism>
<dbReference type="PATRIC" id="fig|1122146.4.peg.1049"/>
<dbReference type="eggNOG" id="COG0511">
    <property type="taxonomic scope" value="Bacteria"/>
</dbReference>
<comment type="function">
    <text evidence="8">This protein is a component of the acetyl coenzyme A carboxylase complex; first, biotin carboxylase catalyzes the carboxylation of the carrier protein and then the transcarboxylase transfers the carboxyl group to form malonyl-CoA.</text>
</comment>
<evidence type="ECO:0000256" key="4">
    <source>
        <dbReference type="ARBA" id="ARBA00022832"/>
    </source>
</evidence>
<dbReference type="GO" id="GO:0003989">
    <property type="term" value="F:acetyl-CoA carboxylase activity"/>
    <property type="evidence" value="ECO:0007669"/>
    <property type="project" value="InterPro"/>
</dbReference>
<keyword evidence="11" id="KW-1185">Reference proteome</keyword>
<dbReference type="Gene3D" id="2.40.50.100">
    <property type="match status" value="1"/>
</dbReference>
<accession>A0A0R2KIC9</accession>
<name>A0A0R2KIC9_9LACO</name>
<dbReference type="Pfam" id="PF00364">
    <property type="entry name" value="Biotin_lipoyl"/>
    <property type="match status" value="1"/>
</dbReference>
<gene>
    <name evidence="10" type="ORF">IV53_GL001014</name>
</gene>
<keyword evidence="4 8" id="KW-0276">Fatty acid metabolism</keyword>
<sequence length="141" mass="16258">MDFQEIQKIIEDFTNSEIRELDLQIDDFKLYLNKNETSRLTDSKQQENIENNQLCEETAKANYIKAPMVGSIYLQPEPTAAPFVEVGTFVKENDVVCIIEAMKVMTEIRSTKSGVITQILVSDEELVEYDQPLFKIDQMIE</sequence>
<evidence type="ECO:0000256" key="6">
    <source>
        <dbReference type="ARBA" id="ARBA00023160"/>
    </source>
</evidence>